<dbReference type="EMBL" id="ARQD01000003">
    <property type="protein sequence ID" value="KIX85096.1"/>
    <property type="molecule type" value="Genomic_DNA"/>
</dbReference>
<dbReference type="Pfam" id="PF00483">
    <property type="entry name" value="NTP_transferase"/>
    <property type="match status" value="1"/>
</dbReference>
<proteinExistence type="inferred from homology"/>
<keyword evidence="4" id="KW-0548">Nucleotidyltransferase</keyword>
<dbReference type="STRING" id="1306947.J120_04180"/>
<evidence type="ECO:0000259" key="6">
    <source>
        <dbReference type="Pfam" id="PF00483"/>
    </source>
</evidence>
<dbReference type="GO" id="GO:0003983">
    <property type="term" value="F:UTP:glucose-1-phosphate uridylyltransferase activity"/>
    <property type="evidence" value="ECO:0007669"/>
    <property type="project" value="UniProtKB-EC"/>
</dbReference>
<dbReference type="Proteomes" id="UP000032214">
    <property type="component" value="Unassembled WGS sequence"/>
</dbReference>
<evidence type="ECO:0000256" key="1">
    <source>
        <dbReference type="ARBA" id="ARBA00006890"/>
    </source>
</evidence>
<evidence type="ECO:0000313" key="7">
    <source>
        <dbReference type="EMBL" id="KIX85096.1"/>
    </source>
</evidence>
<evidence type="ECO:0000313" key="8">
    <source>
        <dbReference type="Proteomes" id="UP000032214"/>
    </source>
</evidence>
<comment type="catalytic activity">
    <reaction evidence="5">
        <text>alpha-D-glucose 1-phosphate + UTP + H(+) = UDP-alpha-D-glucose + diphosphate</text>
        <dbReference type="Rhea" id="RHEA:19889"/>
        <dbReference type="ChEBI" id="CHEBI:15378"/>
        <dbReference type="ChEBI" id="CHEBI:33019"/>
        <dbReference type="ChEBI" id="CHEBI:46398"/>
        <dbReference type="ChEBI" id="CHEBI:58601"/>
        <dbReference type="ChEBI" id="CHEBI:58885"/>
        <dbReference type="EC" id="2.7.7.9"/>
    </reaction>
</comment>
<dbReference type="EC" id="2.7.7.9" evidence="2"/>
<dbReference type="GO" id="GO:0006011">
    <property type="term" value="P:UDP-alpha-D-glucose metabolic process"/>
    <property type="evidence" value="ECO:0007669"/>
    <property type="project" value="InterPro"/>
</dbReference>
<dbReference type="SUPFAM" id="SSF53448">
    <property type="entry name" value="Nucleotide-diphospho-sugar transferases"/>
    <property type="match status" value="1"/>
</dbReference>
<dbReference type="InterPro" id="IPR029044">
    <property type="entry name" value="Nucleotide-diphossugar_trans"/>
</dbReference>
<evidence type="ECO:0000256" key="4">
    <source>
        <dbReference type="ARBA" id="ARBA00022695"/>
    </source>
</evidence>
<evidence type="ECO:0000256" key="5">
    <source>
        <dbReference type="ARBA" id="ARBA00048128"/>
    </source>
</evidence>
<gene>
    <name evidence="7" type="ORF">J120_04180</name>
</gene>
<comment type="caution">
    <text evidence="7">The sequence shown here is derived from an EMBL/GenBank/DDBJ whole genome shotgun (WGS) entry which is preliminary data.</text>
</comment>
<keyword evidence="8" id="KW-1185">Reference proteome</keyword>
<dbReference type="PANTHER" id="PTHR43197">
    <property type="entry name" value="UTP--GLUCOSE-1-PHOSPHATE URIDYLYLTRANSFERASE"/>
    <property type="match status" value="1"/>
</dbReference>
<dbReference type="InterPro" id="IPR005771">
    <property type="entry name" value="GalU_uridylyltTrfase_bac/arc"/>
</dbReference>
<protein>
    <recommendedName>
        <fullName evidence="2">UTP--glucose-1-phosphate uridylyltransferase</fullName>
        <ecNumber evidence="2">2.7.7.9</ecNumber>
    </recommendedName>
</protein>
<keyword evidence="3" id="KW-0808">Transferase</keyword>
<evidence type="ECO:0000256" key="2">
    <source>
        <dbReference type="ARBA" id="ARBA00012415"/>
    </source>
</evidence>
<feature type="domain" description="Nucleotidyl transferase" evidence="6">
    <location>
        <begin position="6"/>
        <end position="271"/>
    </location>
</feature>
<dbReference type="eggNOG" id="COG1210">
    <property type="taxonomic scope" value="Bacteria"/>
</dbReference>
<reference evidence="7 8" key="1">
    <citation type="journal article" date="2013" name="Proc. Natl. Acad. Sci. U.S.A.">
        <title>Candidate phylum TM6 genome recovered from a hospital sink biofilm provides genomic insights into this uncultivated phylum.</title>
        <authorList>
            <person name="McLean J.S."/>
            <person name="Lombardo M.J."/>
            <person name="Badger J.H."/>
            <person name="Edlund A."/>
            <person name="Novotny M."/>
            <person name="Yee-Greenbaum J."/>
            <person name="Vyahhi N."/>
            <person name="Hall A.P."/>
            <person name="Yang Y."/>
            <person name="Dupont C.L."/>
            <person name="Ziegler M.G."/>
            <person name="Chitsaz H."/>
            <person name="Allen A.E."/>
            <person name="Yooseph S."/>
            <person name="Tesler G."/>
            <person name="Pevzner P.A."/>
            <person name="Friedman R.M."/>
            <person name="Nealson K.H."/>
            <person name="Venter J.C."/>
            <person name="Lasken R.S."/>
        </authorList>
    </citation>
    <scope>NUCLEOTIDE SEQUENCE [LARGE SCALE GENOMIC DNA]</scope>
    <source>
        <strain evidence="7 8">TM6SC1</strain>
    </source>
</reference>
<comment type="similarity">
    <text evidence="1">Belongs to the UDPGP type 2 family.</text>
</comment>
<name>A0A0D2JDM7_9BACT</name>
<dbReference type="InterPro" id="IPR005835">
    <property type="entry name" value="NTP_transferase_dom"/>
</dbReference>
<dbReference type="PANTHER" id="PTHR43197:SF1">
    <property type="entry name" value="UTP--GLUCOSE-1-PHOSPHATE URIDYLYLTRANSFERASE"/>
    <property type="match status" value="1"/>
</dbReference>
<evidence type="ECO:0000256" key="3">
    <source>
        <dbReference type="ARBA" id="ARBA00022679"/>
    </source>
</evidence>
<dbReference type="AlphaFoldDB" id="A0A0D2JDM7"/>
<sequence>MHLKYAIIPAAGLGTRFLPITKSIPKEMIPLVDKPALQYILQEIADSNISNTGIIISDYKKAIVDYLNPDNQVVRDLSTKGKLSLLNDIQKLCKQLSFEFIPQLQPKGLGHAISLVQDLVENDFFGILLPDDIMIGAEPALAQLVRQAERVNGTVIAVQKMDKSRISAYGVVQIESQVSERLYKVSDLVEKPQAELAPSEYAVVGRYVVSPVIFNALNIYANKPGAGGELQLTDALAYMARSGQPVYAYELESERFDTGTPAGWLEATVKLALQNPTYKNVVQNACTSLPEQKPSALYKSAQI</sequence>
<organism evidence="7 8">
    <name type="scientific">candidate division TM6 bacterium JCVI TM6SC1</name>
    <dbReference type="NCBI Taxonomy" id="1306947"/>
    <lineage>
        <taxon>Bacteria</taxon>
        <taxon>Candidatus Babelota</taxon>
        <taxon>Vermiphilus</taxon>
    </lineage>
</organism>
<dbReference type="Gene3D" id="3.90.550.10">
    <property type="entry name" value="Spore Coat Polysaccharide Biosynthesis Protein SpsA, Chain A"/>
    <property type="match status" value="1"/>
</dbReference>
<accession>A0A0D2JDM7</accession>